<dbReference type="SUPFAM" id="SSF54427">
    <property type="entry name" value="NTF2-like"/>
    <property type="match status" value="1"/>
</dbReference>
<dbReference type="Proteomes" id="UP001589589">
    <property type="component" value="Unassembled WGS sequence"/>
</dbReference>
<reference evidence="2 3" key="1">
    <citation type="submission" date="2024-09" db="EMBL/GenBank/DDBJ databases">
        <authorList>
            <person name="Sun Q."/>
            <person name="Mori K."/>
        </authorList>
    </citation>
    <scope>NUCLEOTIDE SEQUENCE [LARGE SCALE GENOMIC DNA]</scope>
    <source>
        <strain evidence="2 3">CECT 7908</strain>
    </source>
</reference>
<name>A0ABV5FGK7_9FLAO</name>
<dbReference type="InterPro" id="IPR037401">
    <property type="entry name" value="SnoaL-like"/>
</dbReference>
<gene>
    <name evidence="2" type="ORF">ACFFUQ_01545</name>
</gene>
<dbReference type="Pfam" id="PF12680">
    <property type="entry name" value="SnoaL_2"/>
    <property type="match status" value="1"/>
</dbReference>
<accession>A0ABV5FGK7</accession>
<evidence type="ECO:0000313" key="3">
    <source>
        <dbReference type="Proteomes" id="UP001589589"/>
    </source>
</evidence>
<keyword evidence="3" id="KW-1185">Reference proteome</keyword>
<dbReference type="InterPro" id="IPR032710">
    <property type="entry name" value="NTF2-like_dom_sf"/>
</dbReference>
<dbReference type="PROSITE" id="PS51257">
    <property type="entry name" value="PROKAR_LIPOPROTEIN"/>
    <property type="match status" value="1"/>
</dbReference>
<comment type="caution">
    <text evidence="2">The sequence shown here is derived from an EMBL/GenBank/DDBJ whole genome shotgun (WGS) entry which is preliminary data.</text>
</comment>
<dbReference type="RefSeq" id="WP_290265005.1">
    <property type="nucleotide sequence ID" value="NZ_JAUFQQ010000003.1"/>
</dbReference>
<feature type="domain" description="SnoaL-like" evidence="1">
    <location>
        <begin position="33"/>
        <end position="136"/>
    </location>
</feature>
<dbReference type="Gene3D" id="3.10.450.50">
    <property type="match status" value="1"/>
</dbReference>
<proteinExistence type="predicted"/>
<evidence type="ECO:0000313" key="2">
    <source>
        <dbReference type="EMBL" id="MFB9062684.1"/>
    </source>
</evidence>
<evidence type="ECO:0000259" key="1">
    <source>
        <dbReference type="Pfam" id="PF12680"/>
    </source>
</evidence>
<protein>
    <submittedName>
        <fullName evidence="2">Nuclear transport factor 2 family protein</fullName>
    </submittedName>
</protein>
<dbReference type="EMBL" id="JBHMEX010000007">
    <property type="protein sequence ID" value="MFB9062684.1"/>
    <property type="molecule type" value="Genomic_DNA"/>
</dbReference>
<organism evidence="2 3">
    <name type="scientific">Flavobacterium branchiarum</name>
    <dbReference type="NCBI Taxonomy" id="1114870"/>
    <lineage>
        <taxon>Bacteria</taxon>
        <taxon>Pseudomonadati</taxon>
        <taxon>Bacteroidota</taxon>
        <taxon>Flavobacteriia</taxon>
        <taxon>Flavobacteriales</taxon>
        <taxon>Flavobacteriaceae</taxon>
        <taxon>Flavobacterium</taxon>
    </lineage>
</organism>
<sequence>MKKVIVVLITIVSLISCNNQKTQNMDSKNTELVKQYFTHFNNHDWKKMAEMYIPTAEFKDPSLGNGIVKQTRAEIEKKYSELNHIFPDLTDKVIQIYPSGEKHVIVEFVSSGTAEDGSTFELPICTIFTIENGLITKDFTYYDNFEEQE</sequence>